<keyword evidence="1" id="KW-0560">Oxidoreductase</keyword>
<gene>
    <name evidence="4" type="ORF">HKX02_12625</name>
</gene>
<feature type="domain" description="BFD-like [2Fe-2S]-binding" evidence="2">
    <location>
        <begin position="381"/>
        <end position="432"/>
    </location>
</feature>
<dbReference type="CDD" id="cd19946">
    <property type="entry name" value="GlpA-like_Fer2_BFD-like"/>
    <property type="match status" value="1"/>
</dbReference>
<keyword evidence="5" id="KW-1185">Reference proteome</keyword>
<dbReference type="GO" id="GO:0016491">
    <property type="term" value="F:oxidoreductase activity"/>
    <property type="evidence" value="ECO:0007669"/>
    <property type="project" value="UniProtKB-KW"/>
</dbReference>
<dbReference type="PIRSF" id="PIRSF037495">
    <property type="entry name" value="Opine_OX_OoxA/HcnB"/>
    <property type="match status" value="1"/>
</dbReference>
<evidence type="ECO:0000313" key="5">
    <source>
        <dbReference type="Proteomes" id="UP000574931"/>
    </source>
</evidence>
<dbReference type="SUPFAM" id="SSF51905">
    <property type="entry name" value="FAD/NAD(P)-binding domain"/>
    <property type="match status" value="1"/>
</dbReference>
<dbReference type="Pfam" id="PF07992">
    <property type="entry name" value="Pyr_redox_2"/>
    <property type="match status" value="1"/>
</dbReference>
<accession>A0A849KR79</accession>
<dbReference type="Pfam" id="PF04324">
    <property type="entry name" value="Fer2_BFD"/>
    <property type="match status" value="1"/>
</dbReference>
<dbReference type="InterPro" id="IPR023753">
    <property type="entry name" value="FAD/NAD-binding_dom"/>
</dbReference>
<organism evidence="4 5">
    <name type="scientific">Ochrobactrum soli</name>
    <dbReference type="NCBI Taxonomy" id="2448455"/>
    <lineage>
        <taxon>Bacteria</taxon>
        <taxon>Pseudomonadati</taxon>
        <taxon>Pseudomonadota</taxon>
        <taxon>Alphaproteobacteria</taxon>
        <taxon>Hyphomicrobiales</taxon>
        <taxon>Brucellaceae</taxon>
        <taxon>Brucella/Ochrobactrum group</taxon>
        <taxon>Ochrobactrum</taxon>
    </lineage>
</organism>
<dbReference type="Proteomes" id="UP000574931">
    <property type="component" value="Unassembled WGS sequence"/>
</dbReference>
<dbReference type="Gene3D" id="1.10.10.1100">
    <property type="entry name" value="BFD-like [2Fe-2S]-binding domain"/>
    <property type="match status" value="1"/>
</dbReference>
<name>A0A849KR79_9HYPH</name>
<reference evidence="4 5" key="1">
    <citation type="submission" date="2020-05" db="EMBL/GenBank/DDBJ databases">
        <title>Draft Genome Sequence of Ochrobactrum soli Isolated from Stable Fly Gut.</title>
        <authorList>
            <person name="Pileggi M.T."/>
            <person name="Vazhakkala L.J."/>
            <person name="Wong C.N."/>
        </authorList>
    </citation>
    <scope>NUCLEOTIDE SEQUENCE [LARGE SCALE GENOMIC DNA]</scope>
    <source>
        <strain evidence="4 5">MTP-C0764</strain>
    </source>
</reference>
<dbReference type="RefSeq" id="WP_121539654.1">
    <property type="nucleotide sequence ID" value="NZ_JABFCY010000007.1"/>
</dbReference>
<dbReference type="PRINTS" id="PR00368">
    <property type="entry name" value="FADPNR"/>
</dbReference>
<dbReference type="InterPro" id="IPR051691">
    <property type="entry name" value="Metab_Enz_Cyan_OpOx_G3PDH"/>
</dbReference>
<dbReference type="PANTHER" id="PTHR42949">
    <property type="entry name" value="ANAEROBIC GLYCEROL-3-PHOSPHATE DEHYDROGENASE SUBUNIT B"/>
    <property type="match status" value="1"/>
</dbReference>
<dbReference type="InterPro" id="IPR041854">
    <property type="entry name" value="BFD-like_2Fe2S-bd_dom_sf"/>
</dbReference>
<dbReference type="InterPro" id="IPR017224">
    <property type="entry name" value="Opine_Oxase_asu/HCN_bsu"/>
</dbReference>
<dbReference type="PRINTS" id="PR00411">
    <property type="entry name" value="PNDRDTASEI"/>
</dbReference>
<feature type="domain" description="FAD/NAD(P)-binding" evidence="3">
    <location>
        <begin position="12"/>
        <end position="320"/>
    </location>
</feature>
<proteinExistence type="predicted"/>
<dbReference type="EMBL" id="JABFCY010000007">
    <property type="protein sequence ID" value="NNU61089.1"/>
    <property type="molecule type" value="Genomic_DNA"/>
</dbReference>
<dbReference type="InterPro" id="IPR007419">
    <property type="entry name" value="BFD-like_2Fe2S-bd_dom"/>
</dbReference>
<protein>
    <submittedName>
        <fullName evidence="4">FAD-dependent oxidoreductase</fullName>
    </submittedName>
</protein>
<comment type="caution">
    <text evidence="4">The sequence shown here is derived from an EMBL/GenBank/DDBJ whole genome shotgun (WGS) entry which is preliminary data.</text>
</comment>
<dbReference type="PANTHER" id="PTHR42949:SF3">
    <property type="entry name" value="ANAEROBIC GLYCEROL-3-PHOSPHATE DEHYDROGENASE SUBUNIT B"/>
    <property type="match status" value="1"/>
</dbReference>
<evidence type="ECO:0000259" key="3">
    <source>
        <dbReference type="Pfam" id="PF07992"/>
    </source>
</evidence>
<evidence type="ECO:0000256" key="1">
    <source>
        <dbReference type="ARBA" id="ARBA00023002"/>
    </source>
</evidence>
<dbReference type="AlphaFoldDB" id="A0A849KR79"/>
<dbReference type="InterPro" id="IPR036188">
    <property type="entry name" value="FAD/NAD-bd_sf"/>
</dbReference>
<sequence length="468" mass="50422">MSAVASPLLAPVIVGAGPAGIRAAETLVKAGLRPVVLDEGMRSGGQIYRRPPIDDGRSYRSRYGSEAPKAEALHTTFDTLRGSIDYHPETLVWNISRNDGDHLDLLTDGVHGQLPYSHLILATGATDRVLPFKGWTKPGVYTLGASQTALKAQGCTVGERVVFMGSGPLLYLVAWQYHHAGAKVAAVLDTARFAAKFHLAHLALYAPRIVALGAYYGLRLKLAGVPIHYDVRPDCVLGDDHVEGLRYRTGKSEHEVACDALAYGFALRPETQLADLAGCDFRFEDRDRAWLPMTDKLGRTSRIGVYVAGDGAGIAGADAAEIRGQLAAIALLRDLGLPFDNGTEQRLIRKRDGIYRERLIVEKAFPFPLDWFQTVAGDVTLCRCEEISLAEARDVIGAGNTQEINRLKALSRVGMGRCQGRMCSAAAAELLASMRDKSPADGGRIRAQAPVKPIPLGFGAAAREDVAS</sequence>
<evidence type="ECO:0000313" key="4">
    <source>
        <dbReference type="EMBL" id="NNU61089.1"/>
    </source>
</evidence>
<evidence type="ECO:0000259" key="2">
    <source>
        <dbReference type="Pfam" id="PF04324"/>
    </source>
</evidence>
<dbReference type="Gene3D" id="3.50.50.60">
    <property type="entry name" value="FAD/NAD(P)-binding domain"/>
    <property type="match status" value="2"/>
</dbReference>